<evidence type="ECO:0000256" key="3">
    <source>
        <dbReference type="ARBA" id="ARBA00022989"/>
    </source>
</evidence>
<feature type="transmembrane region" description="Helical" evidence="5">
    <location>
        <begin position="195"/>
        <end position="213"/>
    </location>
</feature>
<evidence type="ECO:0000259" key="6">
    <source>
        <dbReference type="Pfam" id="PF04932"/>
    </source>
</evidence>
<feature type="transmembrane region" description="Helical" evidence="5">
    <location>
        <begin position="138"/>
        <end position="155"/>
    </location>
</feature>
<dbReference type="InterPro" id="IPR007016">
    <property type="entry name" value="O-antigen_ligase-rel_domated"/>
</dbReference>
<dbReference type="PANTHER" id="PTHR37422">
    <property type="entry name" value="TEICHURONIC ACID BIOSYNTHESIS PROTEIN TUAE"/>
    <property type="match status" value="1"/>
</dbReference>
<feature type="transmembrane region" description="Helical" evidence="5">
    <location>
        <begin position="468"/>
        <end position="490"/>
    </location>
</feature>
<dbReference type="Pfam" id="PF04932">
    <property type="entry name" value="Wzy_C"/>
    <property type="match status" value="1"/>
</dbReference>
<evidence type="ECO:0000313" key="7">
    <source>
        <dbReference type="EMBL" id="OGD91434.1"/>
    </source>
</evidence>
<dbReference type="InterPro" id="IPR051533">
    <property type="entry name" value="WaaL-like"/>
</dbReference>
<comment type="subcellular location">
    <subcellularLocation>
        <location evidence="1">Membrane</location>
        <topology evidence="1">Multi-pass membrane protein</topology>
    </subcellularLocation>
</comment>
<accession>A0A1F5GHV4</accession>
<gene>
    <name evidence="7" type="ORF">A3D81_01390</name>
</gene>
<evidence type="ECO:0000256" key="4">
    <source>
        <dbReference type="ARBA" id="ARBA00023136"/>
    </source>
</evidence>
<evidence type="ECO:0000256" key="2">
    <source>
        <dbReference type="ARBA" id="ARBA00022692"/>
    </source>
</evidence>
<dbReference type="GO" id="GO:0016020">
    <property type="term" value="C:membrane"/>
    <property type="evidence" value="ECO:0007669"/>
    <property type="project" value="UniProtKB-SubCell"/>
</dbReference>
<feature type="transmembrane region" description="Helical" evidence="5">
    <location>
        <begin position="73"/>
        <end position="94"/>
    </location>
</feature>
<reference evidence="7 8" key="1">
    <citation type="journal article" date="2016" name="Nat. Commun.">
        <title>Thousands of microbial genomes shed light on interconnected biogeochemical processes in an aquifer system.</title>
        <authorList>
            <person name="Anantharaman K."/>
            <person name="Brown C.T."/>
            <person name="Hug L.A."/>
            <person name="Sharon I."/>
            <person name="Castelle C.J."/>
            <person name="Probst A.J."/>
            <person name="Thomas B.C."/>
            <person name="Singh A."/>
            <person name="Wilkins M.J."/>
            <person name="Karaoz U."/>
            <person name="Brodie E.L."/>
            <person name="Williams K.H."/>
            <person name="Hubbard S.S."/>
            <person name="Banfield J.F."/>
        </authorList>
    </citation>
    <scope>NUCLEOTIDE SEQUENCE [LARGE SCALE GENOMIC DNA]</scope>
</reference>
<feature type="transmembrane region" description="Helical" evidence="5">
    <location>
        <begin position="437"/>
        <end position="456"/>
    </location>
</feature>
<keyword evidence="3 5" id="KW-1133">Transmembrane helix</keyword>
<protein>
    <recommendedName>
        <fullName evidence="6">O-antigen ligase-related domain-containing protein</fullName>
    </recommendedName>
</protein>
<feature type="transmembrane region" description="Helical" evidence="5">
    <location>
        <begin position="220"/>
        <end position="236"/>
    </location>
</feature>
<feature type="transmembrane region" description="Helical" evidence="5">
    <location>
        <begin position="242"/>
        <end position="258"/>
    </location>
</feature>
<dbReference type="Proteomes" id="UP000178492">
    <property type="component" value="Unassembled WGS sequence"/>
</dbReference>
<evidence type="ECO:0000256" key="5">
    <source>
        <dbReference type="SAM" id="Phobius"/>
    </source>
</evidence>
<name>A0A1F5GHV4_9BACT</name>
<evidence type="ECO:0000256" key="1">
    <source>
        <dbReference type="ARBA" id="ARBA00004141"/>
    </source>
</evidence>
<feature type="transmembrane region" description="Helical" evidence="5">
    <location>
        <begin position="496"/>
        <end position="514"/>
    </location>
</feature>
<keyword evidence="4 5" id="KW-0472">Membrane</keyword>
<sequence>MSKFLKWFDGHILEYLSFALLIFIPLYPKIPLADLIPGYIVRLRLDDLLVGGAFVIFLIQLVRKKVTLKGNPLFIPLLIYVIIGFISSLSAMFVTKTVPTSDIHITKLFLNWARRIEYFSVFFIFFSSIKSLSQVKKYIYVAALVLLAVSIYGFGQKYLYWPAFSTMNREFSKGIKLYLTEHARVLSTFGGHYDLAAYLMIVLTLFIPLALVVKNLLHKFFFLGVSLAGFWLLILTVSRTSFLAYLVSITVAFILLSFKKGWFWGFSRWLIVIFVSLAIMLSFGDLSDRFAHVLKLDKFKTSFALKPIKREPPKDSQAAYIGVGAKSDTPPSTQKPASGVQTARPVDVYEDIPEFGSSEGLPATLAAKPRVYSQAAVTYDLSTGIRLDYTWPAAIKGFKRNILLGSGYSTLTKRNIEDFTEAESTDNDFLRALGETGLLGFLAFFGTIAYVIWYALKNYTLVKDPFFAAIVASLVAAIFGLLVNSIYIDVFEASKVAYTFWIMCAILIATINFSKISKEIK</sequence>
<organism evidence="7 8">
    <name type="scientific">Candidatus Curtissbacteria bacterium RIFCSPHIGHO2_02_FULL_40_17</name>
    <dbReference type="NCBI Taxonomy" id="1797715"/>
    <lineage>
        <taxon>Bacteria</taxon>
        <taxon>Candidatus Curtissiibacteriota</taxon>
    </lineage>
</organism>
<evidence type="ECO:0000313" key="8">
    <source>
        <dbReference type="Proteomes" id="UP000178492"/>
    </source>
</evidence>
<dbReference type="PANTHER" id="PTHR37422:SF13">
    <property type="entry name" value="LIPOPOLYSACCHARIDE BIOSYNTHESIS PROTEIN PA4999-RELATED"/>
    <property type="match status" value="1"/>
</dbReference>
<dbReference type="AlphaFoldDB" id="A0A1F5GHV4"/>
<dbReference type="STRING" id="1797715.A3D81_01390"/>
<keyword evidence="2 5" id="KW-0812">Transmembrane</keyword>
<feature type="transmembrane region" description="Helical" evidence="5">
    <location>
        <begin position="265"/>
        <end position="284"/>
    </location>
</feature>
<proteinExistence type="predicted"/>
<dbReference type="EMBL" id="MFBE01000015">
    <property type="protein sequence ID" value="OGD91434.1"/>
    <property type="molecule type" value="Genomic_DNA"/>
</dbReference>
<feature type="domain" description="O-antigen ligase-related" evidence="6">
    <location>
        <begin position="226"/>
        <end position="445"/>
    </location>
</feature>
<feature type="transmembrane region" description="Helical" evidence="5">
    <location>
        <begin position="12"/>
        <end position="28"/>
    </location>
</feature>
<comment type="caution">
    <text evidence="7">The sequence shown here is derived from an EMBL/GenBank/DDBJ whole genome shotgun (WGS) entry which is preliminary data.</text>
</comment>
<feature type="transmembrane region" description="Helical" evidence="5">
    <location>
        <begin position="40"/>
        <end position="61"/>
    </location>
</feature>